<evidence type="ECO:0000256" key="6">
    <source>
        <dbReference type="PROSITE-ProRule" id="PRU01091"/>
    </source>
</evidence>
<sequence>MSDERGLRFRVLGQVRVQRDGVPVDLGTPLQRALLTLLLASPGQPWEVERIVDALWGEEPPVSAQTLVYRYVGALRRILDPGLPSRTSGGLLVRGAGGYRMEVDGDSLDLLRFRALAQDARRLCDEGLTRRGVTTYLRALALWQGHPLDGLPRSATTVPVFQALDRERHAVVKEAADAAQHCGLIGELLGPLRRCTAERPLDEPLHARLLSALVATGRAPEALRAYRAVKSRLAHGLGIEPGPELRAAARHVLAPRSATTSAAEERLPPATESTPQPVDRPAPSAASPRPPAPPASWPVPAQLPTGPRVFIQRRRTPASLPDPDGTGGGPAGTIVLTGPAGVGKTALALHWAHRAAGRFPDGRLHANLRGHAPDGPPADPAVVLSGFLRALGVAPDDIPADDLARRYQQALAGRRVLVLLDDARDAAQVADLLPAAPGCLAVVTSRASMREAAGGPHPVRHVGLEPLDAAEAREFLVARLGAERVTAGESAVATLIGLTRGLPSTLASVAARALAVPACPLAALVEETRAAVDDGVREAEPALGARRPEDTREDVSPAPGHASADAAEPPDASGSSGPAPGRPYGPGPSLPAHHGGGGPAARSRRGEAVPPCRGAADMLSALATGTASLAVPSVPSVPAMPSVSAVPPVPSVPPVPAIPSFPGVSSVPAVPVRGGRPPPSARRAPPRR</sequence>
<feature type="compositionally biased region" description="Low complexity" evidence="7">
    <location>
        <begin position="562"/>
        <end position="579"/>
    </location>
</feature>
<evidence type="ECO:0000256" key="3">
    <source>
        <dbReference type="ARBA" id="ARBA00023015"/>
    </source>
</evidence>
<feature type="region of interest" description="Disordered" evidence="7">
    <location>
        <begin position="538"/>
        <end position="611"/>
    </location>
</feature>
<keyword evidence="5" id="KW-0804">Transcription</keyword>
<reference evidence="10" key="1">
    <citation type="journal article" date="2019" name="Int. J. Syst. Evol. Microbiol.">
        <title>The Global Catalogue of Microorganisms (GCM) 10K type strain sequencing project: providing services to taxonomists for standard genome sequencing and annotation.</title>
        <authorList>
            <consortium name="The Broad Institute Genomics Platform"/>
            <consortium name="The Broad Institute Genome Sequencing Center for Infectious Disease"/>
            <person name="Wu L."/>
            <person name="Ma J."/>
        </authorList>
    </citation>
    <scope>NUCLEOTIDE SEQUENCE [LARGE SCALE GENOMIC DNA]</scope>
    <source>
        <strain evidence="10">JCM 9918</strain>
    </source>
</reference>
<keyword evidence="10" id="KW-1185">Reference proteome</keyword>
<proteinExistence type="inferred from homology"/>
<feature type="compositionally biased region" description="Low complexity" evidence="7">
    <location>
        <begin position="632"/>
        <end position="646"/>
    </location>
</feature>
<dbReference type="InterPro" id="IPR001867">
    <property type="entry name" value="OmpR/PhoB-type_DNA-bd"/>
</dbReference>
<dbReference type="CDD" id="cd15831">
    <property type="entry name" value="BTAD"/>
    <property type="match status" value="1"/>
</dbReference>
<feature type="compositionally biased region" description="Pro residues" evidence="7">
    <location>
        <begin position="647"/>
        <end position="659"/>
    </location>
</feature>
<protein>
    <submittedName>
        <fullName evidence="9">BTAD domain-containing putative transcriptional regulator</fullName>
    </submittedName>
</protein>
<feature type="region of interest" description="Disordered" evidence="7">
    <location>
        <begin position="632"/>
        <end position="688"/>
    </location>
</feature>
<comment type="caution">
    <text evidence="9">The sequence shown here is derived from an EMBL/GenBank/DDBJ whole genome shotgun (WGS) entry which is preliminary data.</text>
</comment>
<evidence type="ECO:0000313" key="9">
    <source>
        <dbReference type="EMBL" id="MFC5810227.1"/>
    </source>
</evidence>
<feature type="compositionally biased region" description="Basic and acidic residues" evidence="7">
    <location>
        <begin position="538"/>
        <end position="555"/>
    </location>
</feature>
<organism evidence="9 10">
    <name type="scientific">Streptomyces heilongjiangensis</name>
    <dbReference type="NCBI Taxonomy" id="945052"/>
    <lineage>
        <taxon>Bacteria</taxon>
        <taxon>Bacillati</taxon>
        <taxon>Actinomycetota</taxon>
        <taxon>Actinomycetes</taxon>
        <taxon>Kitasatosporales</taxon>
        <taxon>Streptomycetaceae</taxon>
        <taxon>Streptomyces</taxon>
    </lineage>
</organism>
<evidence type="ECO:0000256" key="5">
    <source>
        <dbReference type="ARBA" id="ARBA00023163"/>
    </source>
</evidence>
<dbReference type="SMART" id="SM00862">
    <property type="entry name" value="Trans_reg_C"/>
    <property type="match status" value="1"/>
</dbReference>
<keyword evidence="4 6" id="KW-0238">DNA-binding</keyword>
<dbReference type="SUPFAM" id="SSF52540">
    <property type="entry name" value="P-loop containing nucleoside triphosphate hydrolases"/>
    <property type="match status" value="1"/>
</dbReference>
<evidence type="ECO:0000256" key="1">
    <source>
        <dbReference type="ARBA" id="ARBA00005820"/>
    </source>
</evidence>
<accession>A0ABW1BB37</accession>
<dbReference type="SMART" id="SM01043">
    <property type="entry name" value="BTAD"/>
    <property type="match status" value="1"/>
</dbReference>
<dbReference type="InterPro" id="IPR051677">
    <property type="entry name" value="AfsR-DnrI-RedD_regulator"/>
</dbReference>
<dbReference type="PANTHER" id="PTHR35807">
    <property type="entry name" value="TRANSCRIPTIONAL REGULATOR REDD-RELATED"/>
    <property type="match status" value="1"/>
</dbReference>
<feature type="DNA-binding region" description="OmpR/PhoB-type" evidence="6">
    <location>
        <begin position="1"/>
        <end position="103"/>
    </location>
</feature>
<dbReference type="Pfam" id="PF00486">
    <property type="entry name" value="Trans_reg_C"/>
    <property type="match status" value="1"/>
</dbReference>
<dbReference type="Gene3D" id="1.25.40.10">
    <property type="entry name" value="Tetratricopeptide repeat domain"/>
    <property type="match status" value="1"/>
</dbReference>
<dbReference type="RefSeq" id="WP_272171727.1">
    <property type="nucleotide sequence ID" value="NZ_JAQOSL010000036.1"/>
</dbReference>
<feature type="compositionally biased region" description="Pro residues" evidence="7">
    <location>
        <begin position="288"/>
        <end position="297"/>
    </location>
</feature>
<dbReference type="Gene3D" id="1.10.10.10">
    <property type="entry name" value="Winged helix-like DNA-binding domain superfamily/Winged helix DNA-binding domain"/>
    <property type="match status" value="1"/>
</dbReference>
<feature type="region of interest" description="Disordered" evidence="7">
    <location>
        <begin position="255"/>
        <end position="304"/>
    </location>
</feature>
<dbReference type="SUPFAM" id="SSF48452">
    <property type="entry name" value="TPR-like"/>
    <property type="match status" value="1"/>
</dbReference>
<dbReference type="InterPro" id="IPR005158">
    <property type="entry name" value="BTAD"/>
</dbReference>
<feature type="compositionally biased region" description="Pro residues" evidence="7">
    <location>
        <begin position="580"/>
        <end position="589"/>
    </location>
</feature>
<keyword evidence="3" id="KW-0805">Transcription regulation</keyword>
<dbReference type="PRINTS" id="PR00364">
    <property type="entry name" value="DISEASERSIST"/>
</dbReference>
<dbReference type="Gene3D" id="3.40.50.300">
    <property type="entry name" value="P-loop containing nucleotide triphosphate hydrolases"/>
    <property type="match status" value="1"/>
</dbReference>
<dbReference type="PANTHER" id="PTHR35807:SF1">
    <property type="entry name" value="TRANSCRIPTIONAL REGULATOR REDD"/>
    <property type="match status" value="1"/>
</dbReference>
<feature type="domain" description="OmpR/PhoB-type" evidence="8">
    <location>
        <begin position="1"/>
        <end position="103"/>
    </location>
</feature>
<evidence type="ECO:0000256" key="2">
    <source>
        <dbReference type="ARBA" id="ARBA00023012"/>
    </source>
</evidence>
<dbReference type="InterPro" id="IPR036388">
    <property type="entry name" value="WH-like_DNA-bd_sf"/>
</dbReference>
<dbReference type="InterPro" id="IPR011990">
    <property type="entry name" value="TPR-like_helical_dom_sf"/>
</dbReference>
<dbReference type="EMBL" id="JBHSNZ010000015">
    <property type="protein sequence ID" value="MFC5810227.1"/>
    <property type="molecule type" value="Genomic_DNA"/>
</dbReference>
<evidence type="ECO:0000313" key="10">
    <source>
        <dbReference type="Proteomes" id="UP001596112"/>
    </source>
</evidence>
<evidence type="ECO:0000256" key="4">
    <source>
        <dbReference type="ARBA" id="ARBA00023125"/>
    </source>
</evidence>
<dbReference type="SUPFAM" id="SSF46894">
    <property type="entry name" value="C-terminal effector domain of the bipartite response regulators"/>
    <property type="match status" value="1"/>
</dbReference>
<dbReference type="InterPro" id="IPR027417">
    <property type="entry name" value="P-loop_NTPase"/>
</dbReference>
<dbReference type="InterPro" id="IPR016032">
    <property type="entry name" value="Sig_transdc_resp-reg_C-effctor"/>
</dbReference>
<dbReference type="PROSITE" id="PS51755">
    <property type="entry name" value="OMPR_PHOB"/>
    <property type="match status" value="1"/>
</dbReference>
<feature type="compositionally biased region" description="Low complexity" evidence="7">
    <location>
        <begin position="277"/>
        <end position="287"/>
    </location>
</feature>
<dbReference type="Pfam" id="PF03704">
    <property type="entry name" value="BTAD"/>
    <property type="match status" value="1"/>
</dbReference>
<evidence type="ECO:0000256" key="7">
    <source>
        <dbReference type="SAM" id="MobiDB-lite"/>
    </source>
</evidence>
<dbReference type="Proteomes" id="UP001596112">
    <property type="component" value="Unassembled WGS sequence"/>
</dbReference>
<keyword evidence="2" id="KW-0902">Two-component regulatory system</keyword>
<comment type="similarity">
    <text evidence="1">Belongs to the AfsR/DnrI/RedD regulatory family.</text>
</comment>
<gene>
    <name evidence="9" type="ORF">ACFQGO_22455</name>
</gene>
<feature type="compositionally biased region" description="Low complexity" evidence="7">
    <location>
        <begin position="660"/>
        <end position="675"/>
    </location>
</feature>
<evidence type="ECO:0000259" key="8">
    <source>
        <dbReference type="PROSITE" id="PS51755"/>
    </source>
</evidence>
<name>A0ABW1BB37_9ACTN</name>